<name>A0A7J6VIP3_THATH</name>
<dbReference type="EMBL" id="JABWDY010031331">
    <property type="protein sequence ID" value="KAF5184986.1"/>
    <property type="molecule type" value="Genomic_DNA"/>
</dbReference>
<dbReference type="InterPro" id="IPR017451">
    <property type="entry name" value="F-box-assoc_interact_dom"/>
</dbReference>
<dbReference type="PANTHER" id="PTHR31672:SF11">
    <property type="entry name" value="F-BOX PROTEIN CPR1-LIKE ISOFORM X2"/>
    <property type="match status" value="1"/>
</dbReference>
<evidence type="ECO:0000259" key="1">
    <source>
        <dbReference type="Pfam" id="PF08268"/>
    </source>
</evidence>
<organism evidence="2 3">
    <name type="scientific">Thalictrum thalictroides</name>
    <name type="common">Rue-anemone</name>
    <name type="synonym">Anemone thalictroides</name>
    <dbReference type="NCBI Taxonomy" id="46969"/>
    <lineage>
        <taxon>Eukaryota</taxon>
        <taxon>Viridiplantae</taxon>
        <taxon>Streptophyta</taxon>
        <taxon>Embryophyta</taxon>
        <taxon>Tracheophyta</taxon>
        <taxon>Spermatophyta</taxon>
        <taxon>Magnoliopsida</taxon>
        <taxon>Ranunculales</taxon>
        <taxon>Ranunculaceae</taxon>
        <taxon>Thalictroideae</taxon>
        <taxon>Thalictrum</taxon>
    </lineage>
</organism>
<proteinExistence type="predicted"/>
<reference evidence="2 3" key="1">
    <citation type="submission" date="2020-06" db="EMBL/GenBank/DDBJ databases">
        <title>Transcriptomic and genomic resources for Thalictrum thalictroides and T. hernandezii: Facilitating candidate gene discovery in an emerging model plant lineage.</title>
        <authorList>
            <person name="Arias T."/>
            <person name="Riano-Pachon D.M."/>
            <person name="Di Stilio V.S."/>
        </authorList>
    </citation>
    <scope>NUCLEOTIDE SEQUENCE [LARGE SCALE GENOMIC DNA]</scope>
    <source>
        <strain evidence="3">cv. WT478/WT964</strain>
        <tissue evidence="2">Leaves</tissue>
    </source>
</reference>
<dbReference type="OrthoDB" id="1918594at2759"/>
<protein>
    <recommendedName>
        <fullName evidence="1">F-box associated beta-propeller type 3 domain-containing protein</fullName>
    </recommendedName>
</protein>
<evidence type="ECO:0000313" key="3">
    <source>
        <dbReference type="Proteomes" id="UP000554482"/>
    </source>
</evidence>
<comment type="caution">
    <text evidence="2">The sequence shown here is derived from an EMBL/GenBank/DDBJ whole genome shotgun (WGS) entry which is preliminary data.</text>
</comment>
<keyword evidence="3" id="KW-1185">Reference proteome</keyword>
<evidence type="ECO:0000313" key="2">
    <source>
        <dbReference type="EMBL" id="KAF5184986.1"/>
    </source>
</evidence>
<dbReference type="InterPro" id="IPR013187">
    <property type="entry name" value="F-box-assoc_dom_typ3"/>
</dbReference>
<dbReference type="Proteomes" id="UP000554482">
    <property type="component" value="Unassembled WGS sequence"/>
</dbReference>
<dbReference type="AlphaFoldDB" id="A0A7J6VIP3"/>
<sequence>MSNSKDDKEEEMVSMSYFNDDIVFNIFTKLPGEILQKKIKYQCRNWFNLVSNPVFAETHLYQAKDGILLTVIPKYDKLVFMDLKGLEANKLREIKLFSTNFIVRGVCNGLLLLEVHDGYEHKLYVTNPFTKKTMLLPKCIHDHHHLYVLTTELRWDLVYVPSTKAYKLVELLYDGKLQSYLIRTQTLSSTSSNESWQPIKELGKLAFTYYDRISVNGILYMHYGYSRSWNPIVSFDVGDEKTIRLLPLPKDYGLEWLIKMDGFLSLIGTKKWPYFDFDVWILKNDDEWVKKLSFCVPQEICKGNYYDKKVLGSLNNGEVILFEDGIQRSRVLIFYVKTKLWKAVDIFKPKKRIEEDRFKLIYGTEIIDGDIFKLEEIHETERIEGVAKFLKGTHVNSIVSLAGFK</sequence>
<feature type="domain" description="F-box associated beta-propeller type 3" evidence="1">
    <location>
        <begin position="107"/>
        <end position="351"/>
    </location>
</feature>
<dbReference type="Pfam" id="PF08268">
    <property type="entry name" value="FBA_3"/>
    <property type="match status" value="1"/>
</dbReference>
<accession>A0A7J6VIP3</accession>
<dbReference type="PANTHER" id="PTHR31672">
    <property type="entry name" value="BNACNNG10540D PROTEIN"/>
    <property type="match status" value="1"/>
</dbReference>
<dbReference type="InterPro" id="IPR050796">
    <property type="entry name" value="SCF_F-box_component"/>
</dbReference>
<dbReference type="NCBIfam" id="TIGR01640">
    <property type="entry name" value="F_box_assoc_1"/>
    <property type="match status" value="1"/>
</dbReference>
<gene>
    <name evidence="2" type="ORF">FRX31_025428</name>
</gene>